<evidence type="ECO:0000256" key="2">
    <source>
        <dbReference type="ARBA" id="ARBA00023002"/>
    </source>
</evidence>
<dbReference type="GO" id="GO:0004030">
    <property type="term" value="F:aldehyde dehydrogenase [NAD(P)+] activity"/>
    <property type="evidence" value="ECO:0007669"/>
    <property type="project" value="UniProtKB-ARBA"/>
</dbReference>
<dbReference type="STRING" id="266265.Bxe_B2545"/>
<reference evidence="6 7" key="1">
    <citation type="journal article" date="2006" name="Proc. Natl. Acad. Sci. U.S.A.">
        <title>Burkholderia xenovorans LB400 harbors a multi-replicon, 9.73-Mbp genome shaped for versatility.</title>
        <authorList>
            <person name="Chain P.S."/>
            <person name="Denef V.J."/>
            <person name="Konstantinidis K.T."/>
            <person name="Vergez L.M."/>
            <person name="Agullo L."/>
            <person name="Reyes V.L."/>
            <person name="Hauser L."/>
            <person name="Cordova M."/>
            <person name="Gomez L."/>
            <person name="Gonzalez M."/>
            <person name="Land M."/>
            <person name="Lao V."/>
            <person name="Larimer F."/>
            <person name="LiPuma J.J."/>
            <person name="Mahenthiralingam E."/>
            <person name="Malfatti S.A."/>
            <person name="Marx C.J."/>
            <person name="Parnell J.J."/>
            <person name="Ramette A."/>
            <person name="Richardson P."/>
            <person name="Seeger M."/>
            <person name="Smith D."/>
            <person name="Spilker T."/>
            <person name="Sul W.J."/>
            <person name="Tsoi T.V."/>
            <person name="Ulrich L.E."/>
            <person name="Zhulin I.B."/>
            <person name="Tiedje J.M."/>
        </authorList>
    </citation>
    <scope>NUCLEOTIDE SEQUENCE [LARGE SCALE GENOMIC DNA]</scope>
    <source>
        <strain evidence="6 7">LB400</strain>
    </source>
</reference>
<sequence length="511" mass="54225">MRNTQFTQISRSFVVNIPDASVWRARAQEIRPEGRAFIDGNYVGALSGRTFATVNPATGQVIAQVAECGEEDVNLAVASARKAFESGVWSRRAPAERKAVMLRFAQLMMEHREELALLESLDVGKPVANAYNGDIVSSATCIQWYGEAIDKLYGETAPAAPDMTTMIVREPLGVVAAVVPWNYPLSMASWKLGPALAAGNSVVLKPAEQSPLSAIRIAALAMEAGLPAGVLNVLPGYGETAGRALGLHMDVDAVGFTGSTAVGKLFMQYSGQSNIKRVGLECGGKSPHIVLDDCADLDAAARAVAAGIFGNSGQVCNAGSRLIVQAAVRDELLEKVAAIARELVPGDPLDPATKMGAIVSDVQHASIMSYIDAGRADGARVVAGGRAARPESGGYFIEPTVFDGVNNDMRIAREEIFGPVLSAITVDSPEEAVRVANDTIYGLAAAVWTSNVTRAQQVSRQLKAGVVWVNCFDRGTMSSPFGGFKQSGFGRDKSMHAFDKYMDWKAIWIAG</sequence>
<dbReference type="Pfam" id="PF00171">
    <property type="entry name" value="Aldedh"/>
    <property type="match status" value="1"/>
</dbReference>
<dbReference type="CDD" id="cd07112">
    <property type="entry name" value="ALDH_GABALDH-PuuC"/>
    <property type="match status" value="1"/>
</dbReference>
<gene>
    <name evidence="6" type="ORF">Bxe_B2545</name>
</gene>
<keyword evidence="7" id="KW-1185">Reference proteome</keyword>
<dbReference type="AlphaFoldDB" id="Q13R42"/>
<evidence type="ECO:0000313" key="7">
    <source>
        <dbReference type="Proteomes" id="UP000001817"/>
    </source>
</evidence>
<evidence type="ECO:0000256" key="1">
    <source>
        <dbReference type="ARBA" id="ARBA00009986"/>
    </source>
</evidence>
<dbReference type="SUPFAM" id="SSF53720">
    <property type="entry name" value="ALDH-like"/>
    <property type="match status" value="1"/>
</dbReference>
<dbReference type="InterPro" id="IPR016160">
    <property type="entry name" value="Ald_DH_CS_CYS"/>
</dbReference>
<dbReference type="FunFam" id="3.40.605.10:FF:000001">
    <property type="entry name" value="Aldehyde dehydrogenase 1"/>
    <property type="match status" value="1"/>
</dbReference>
<dbReference type="Gene3D" id="3.40.605.10">
    <property type="entry name" value="Aldehyde Dehydrogenase, Chain A, domain 1"/>
    <property type="match status" value="1"/>
</dbReference>
<dbReference type="KEGG" id="bxe:Bxe_B2545"/>
<dbReference type="OrthoDB" id="6187633at2"/>
<evidence type="ECO:0000313" key="6">
    <source>
        <dbReference type="EMBL" id="ABE33447.1"/>
    </source>
</evidence>
<dbReference type="InterPro" id="IPR016162">
    <property type="entry name" value="Ald_DH_N"/>
</dbReference>
<dbReference type="Gene3D" id="3.40.309.10">
    <property type="entry name" value="Aldehyde Dehydrogenase, Chain A, domain 2"/>
    <property type="match status" value="1"/>
</dbReference>
<dbReference type="RefSeq" id="WP_011490815.1">
    <property type="nucleotide sequence ID" value="NC_007952.1"/>
</dbReference>
<accession>Q13R42</accession>
<evidence type="ECO:0000256" key="4">
    <source>
        <dbReference type="RuleBase" id="RU003345"/>
    </source>
</evidence>
<organism evidence="6 7">
    <name type="scientific">Paraburkholderia xenovorans (strain LB400)</name>
    <dbReference type="NCBI Taxonomy" id="266265"/>
    <lineage>
        <taxon>Bacteria</taxon>
        <taxon>Pseudomonadati</taxon>
        <taxon>Pseudomonadota</taxon>
        <taxon>Betaproteobacteria</taxon>
        <taxon>Burkholderiales</taxon>
        <taxon>Burkholderiaceae</taxon>
        <taxon>Paraburkholderia</taxon>
    </lineage>
</organism>
<name>Q13R42_PARXL</name>
<dbReference type="Proteomes" id="UP000001817">
    <property type="component" value="Chromosome 2"/>
</dbReference>
<keyword evidence="2 4" id="KW-0560">Oxidoreductase</keyword>
<evidence type="ECO:0000256" key="3">
    <source>
        <dbReference type="PROSITE-ProRule" id="PRU10007"/>
    </source>
</evidence>
<comment type="similarity">
    <text evidence="1 4">Belongs to the aldehyde dehydrogenase family.</text>
</comment>
<dbReference type="PROSITE" id="PS00687">
    <property type="entry name" value="ALDEHYDE_DEHYDR_GLU"/>
    <property type="match status" value="1"/>
</dbReference>
<feature type="domain" description="Aldehyde dehydrogenase" evidence="5">
    <location>
        <begin position="47"/>
        <end position="507"/>
    </location>
</feature>
<protein>
    <submittedName>
        <fullName evidence="6">Gamma-glutamyl-gamma-aminobutyraldehyde dehydrogenase</fullName>
        <ecNumber evidence="6">1.2.5.2</ecNumber>
    </submittedName>
</protein>
<dbReference type="InterPro" id="IPR029510">
    <property type="entry name" value="Ald_DH_CS_GLU"/>
</dbReference>
<dbReference type="PANTHER" id="PTHR11699">
    <property type="entry name" value="ALDEHYDE DEHYDROGENASE-RELATED"/>
    <property type="match status" value="1"/>
</dbReference>
<proteinExistence type="inferred from homology"/>
<dbReference type="InterPro" id="IPR015590">
    <property type="entry name" value="Aldehyde_DH_dom"/>
</dbReference>
<evidence type="ECO:0000259" key="5">
    <source>
        <dbReference type="Pfam" id="PF00171"/>
    </source>
</evidence>
<dbReference type="InterPro" id="IPR016163">
    <property type="entry name" value="Ald_DH_C"/>
</dbReference>
<dbReference type="EMBL" id="CP000271">
    <property type="protein sequence ID" value="ABE33447.1"/>
    <property type="molecule type" value="Genomic_DNA"/>
</dbReference>
<dbReference type="GO" id="GO:0047113">
    <property type="term" value="F:aldehyde dehydrogenase (quinone) activity"/>
    <property type="evidence" value="ECO:0007669"/>
    <property type="project" value="UniProtKB-EC"/>
</dbReference>
<dbReference type="eggNOG" id="COG1012">
    <property type="taxonomic scope" value="Bacteria"/>
</dbReference>
<dbReference type="PROSITE" id="PS00070">
    <property type="entry name" value="ALDEHYDE_DEHYDR_CYS"/>
    <property type="match status" value="1"/>
</dbReference>
<dbReference type="InterPro" id="IPR016161">
    <property type="entry name" value="Ald_DH/histidinol_DH"/>
</dbReference>
<dbReference type="EC" id="1.2.5.2" evidence="6"/>
<feature type="active site" evidence="3">
    <location>
        <position position="281"/>
    </location>
</feature>
<dbReference type="FunFam" id="3.40.309.10:FF:000012">
    <property type="entry name" value="Betaine aldehyde dehydrogenase"/>
    <property type="match status" value="1"/>
</dbReference>